<sequence length="325" mass="35395">MIRDFGKAPDNALVHGVTLSAGNLQAEILTWGAALRSVRLAGVAHDLTHGVQRMADFFPDMRFHGAIVGPVANRISGARAVIDGREHRFEIDSEPGATLHSGPSGLHRRLWQIADHRPDRLVLHCALADGEGGFPGNRVIRATYGLQAPATLRLTITMQTDAPTVANPAHHGYWTLDGPGGIAGQRLCINADHVTEVDAALLPTGRLLPVAESGFDFRAPRLIEPGQPPLDTNFCLSRARGKLRDVLWLEGRSGVSLTLATTEPGLQIYDQRPGYQALAIEPQFWPDAPNRPEFPPIMLQPGQDWQQVSEWRFARPGETPSTLSP</sequence>
<dbReference type="Proteomes" id="UP000648908">
    <property type="component" value="Unassembled WGS sequence"/>
</dbReference>
<dbReference type="InterPro" id="IPR011013">
    <property type="entry name" value="Gal_mutarotase_sf_dom"/>
</dbReference>
<dbReference type="SUPFAM" id="SSF74650">
    <property type="entry name" value="Galactose mutarotase-like"/>
    <property type="match status" value="1"/>
</dbReference>
<evidence type="ECO:0000256" key="1">
    <source>
        <dbReference type="ARBA" id="ARBA00006206"/>
    </source>
</evidence>
<dbReference type="PANTHER" id="PTHR10091">
    <property type="entry name" value="ALDOSE-1-EPIMERASE"/>
    <property type="match status" value="1"/>
</dbReference>
<keyword evidence="3" id="KW-0119">Carbohydrate metabolism</keyword>
<dbReference type="Gene3D" id="2.70.98.10">
    <property type="match status" value="1"/>
</dbReference>
<dbReference type="InterPro" id="IPR014718">
    <property type="entry name" value="GH-type_carb-bd"/>
</dbReference>
<dbReference type="GO" id="GO:0030246">
    <property type="term" value="F:carbohydrate binding"/>
    <property type="evidence" value="ECO:0007669"/>
    <property type="project" value="InterPro"/>
</dbReference>
<evidence type="ECO:0000256" key="2">
    <source>
        <dbReference type="ARBA" id="ARBA00023235"/>
    </source>
</evidence>
<evidence type="ECO:0000256" key="3">
    <source>
        <dbReference type="ARBA" id="ARBA00023277"/>
    </source>
</evidence>
<dbReference type="AlphaFoldDB" id="A0A8K0Y0S8"/>
<dbReference type="RefSeq" id="WP_202689127.1">
    <property type="nucleotide sequence ID" value="NZ_JAESVN010000005.1"/>
</dbReference>
<protein>
    <submittedName>
        <fullName evidence="4">Galactose mutarotase</fullName>
    </submittedName>
</protein>
<organism evidence="4 5">
    <name type="scientific">Szabonella alba</name>
    <dbReference type="NCBI Taxonomy" id="2804194"/>
    <lineage>
        <taxon>Bacteria</taxon>
        <taxon>Pseudomonadati</taxon>
        <taxon>Pseudomonadota</taxon>
        <taxon>Alphaproteobacteria</taxon>
        <taxon>Rhodobacterales</taxon>
        <taxon>Paracoccaceae</taxon>
        <taxon>Szabonella</taxon>
    </lineage>
</organism>
<keyword evidence="2" id="KW-0413">Isomerase</keyword>
<accession>A0A8K0Y0S8</accession>
<dbReference type="GO" id="GO:0004034">
    <property type="term" value="F:aldose 1-epimerase activity"/>
    <property type="evidence" value="ECO:0007669"/>
    <property type="project" value="TreeGrafter"/>
</dbReference>
<dbReference type="GO" id="GO:0033499">
    <property type="term" value="P:galactose catabolic process via UDP-galactose, Leloir pathway"/>
    <property type="evidence" value="ECO:0007669"/>
    <property type="project" value="TreeGrafter"/>
</dbReference>
<comment type="caution">
    <text evidence="4">The sequence shown here is derived from an EMBL/GenBank/DDBJ whole genome shotgun (WGS) entry which is preliminary data.</text>
</comment>
<dbReference type="PANTHER" id="PTHR10091:SF49">
    <property type="entry name" value="ALDOSE 1-EPIMERASE"/>
    <property type="match status" value="1"/>
</dbReference>
<dbReference type="EMBL" id="JAESVN010000005">
    <property type="protein sequence ID" value="MBL4918136.1"/>
    <property type="molecule type" value="Genomic_DNA"/>
</dbReference>
<dbReference type="GO" id="GO:0006006">
    <property type="term" value="P:glucose metabolic process"/>
    <property type="evidence" value="ECO:0007669"/>
    <property type="project" value="TreeGrafter"/>
</dbReference>
<keyword evidence="5" id="KW-1185">Reference proteome</keyword>
<name>A0A8K0Y0S8_9RHOB</name>
<evidence type="ECO:0000313" key="5">
    <source>
        <dbReference type="Proteomes" id="UP000648908"/>
    </source>
</evidence>
<reference evidence="4" key="1">
    <citation type="submission" date="2021-01" db="EMBL/GenBank/DDBJ databases">
        <title>Tabrizicola alba sp. nov. a motile alkaliphilic bacterium isolated from a soda lake.</title>
        <authorList>
            <person name="Szuroczki S."/>
            <person name="Abbaszade G."/>
            <person name="Schumann P."/>
            <person name="Toth E."/>
        </authorList>
    </citation>
    <scope>NUCLEOTIDE SEQUENCE</scope>
    <source>
        <strain evidence="4">DMG-N-6</strain>
    </source>
</reference>
<comment type="similarity">
    <text evidence="1">Belongs to the aldose epimerase family.</text>
</comment>
<dbReference type="InterPro" id="IPR008183">
    <property type="entry name" value="Aldose_1/G6P_1-epimerase"/>
</dbReference>
<dbReference type="Pfam" id="PF01263">
    <property type="entry name" value="Aldose_epim"/>
    <property type="match status" value="1"/>
</dbReference>
<dbReference type="InterPro" id="IPR047215">
    <property type="entry name" value="Galactose_mutarotase-like"/>
</dbReference>
<gene>
    <name evidence="4" type="ORF">JL811_12985</name>
</gene>
<dbReference type="CDD" id="cd09019">
    <property type="entry name" value="galactose_mutarotase_like"/>
    <property type="match status" value="1"/>
</dbReference>
<evidence type="ECO:0000313" key="4">
    <source>
        <dbReference type="EMBL" id="MBL4918136.1"/>
    </source>
</evidence>
<proteinExistence type="inferred from homology"/>